<accession>A0ABW4BIP6</accession>
<gene>
    <name evidence="12" type="ORF">ACFQ4R_00360</name>
</gene>
<evidence type="ECO:0000313" key="12">
    <source>
        <dbReference type="EMBL" id="MFD1410084.1"/>
    </source>
</evidence>
<evidence type="ECO:0000256" key="4">
    <source>
        <dbReference type="ARBA" id="ARBA00022597"/>
    </source>
</evidence>
<keyword evidence="6 10" id="KW-0812">Transmembrane</keyword>
<evidence type="ECO:0000256" key="7">
    <source>
        <dbReference type="ARBA" id="ARBA00022989"/>
    </source>
</evidence>
<keyword evidence="5" id="KW-0598">Phosphotransferase system</keyword>
<dbReference type="InterPro" id="IPR051088">
    <property type="entry name" value="PTS_Sugar-EIIC/EIIB"/>
</dbReference>
<comment type="subcellular location">
    <subcellularLocation>
        <location evidence="1">Cell membrane</location>
        <topology evidence="1">Multi-pass membrane protein</topology>
    </subcellularLocation>
</comment>
<evidence type="ECO:0000259" key="11">
    <source>
        <dbReference type="PROSITE" id="PS51105"/>
    </source>
</evidence>
<feature type="transmembrane region" description="Helical" evidence="10">
    <location>
        <begin position="411"/>
        <end position="429"/>
    </location>
</feature>
<keyword evidence="3 9" id="KW-1003">Cell membrane</keyword>
<keyword evidence="4 9" id="KW-0762">Sugar transport</keyword>
<keyword evidence="8 9" id="KW-0472">Membrane</keyword>
<name>A0ABW4BIP6_9LACO</name>
<evidence type="ECO:0000256" key="10">
    <source>
        <dbReference type="SAM" id="Phobius"/>
    </source>
</evidence>
<dbReference type="Pfam" id="PF02378">
    <property type="entry name" value="PTS_EIIC"/>
    <property type="match status" value="1"/>
</dbReference>
<protein>
    <recommendedName>
        <fullName evidence="9">Permease IIC component</fullName>
    </recommendedName>
</protein>
<feature type="transmembrane region" description="Helical" evidence="10">
    <location>
        <begin position="108"/>
        <end position="128"/>
    </location>
</feature>
<feature type="transmembrane region" description="Helical" evidence="10">
    <location>
        <begin position="28"/>
        <end position="51"/>
    </location>
</feature>
<feature type="transmembrane region" description="Helical" evidence="10">
    <location>
        <begin position="162"/>
        <end position="184"/>
    </location>
</feature>
<evidence type="ECO:0000256" key="6">
    <source>
        <dbReference type="ARBA" id="ARBA00022692"/>
    </source>
</evidence>
<dbReference type="Proteomes" id="UP001597191">
    <property type="component" value="Unassembled WGS sequence"/>
</dbReference>
<dbReference type="PROSITE" id="PS51105">
    <property type="entry name" value="PTS_EIIC_TYPE_3"/>
    <property type="match status" value="1"/>
</dbReference>
<dbReference type="InterPro" id="IPR003352">
    <property type="entry name" value="PTS_EIIC"/>
</dbReference>
<feature type="transmembrane region" description="Helical" evidence="10">
    <location>
        <begin position="248"/>
        <end position="266"/>
    </location>
</feature>
<keyword evidence="2 9" id="KW-0813">Transport</keyword>
<proteinExistence type="predicted"/>
<feature type="transmembrane region" description="Helical" evidence="10">
    <location>
        <begin position="205"/>
        <end position="228"/>
    </location>
</feature>
<dbReference type="PANTHER" id="PTHR33989:SF8">
    <property type="entry name" value="PERMEASE IIC COMPONENT"/>
    <property type="match status" value="1"/>
</dbReference>
<organism evidence="12 13">
    <name type="scientific">Lapidilactobacillus gannanensis</name>
    <dbReference type="NCBI Taxonomy" id="2486002"/>
    <lineage>
        <taxon>Bacteria</taxon>
        <taxon>Bacillati</taxon>
        <taxon>Bacillota</taxon>
        <taxon>Bacilli</taxon>
        <taxon>Lactobacillales</taxon>
        <taxon>Lactobacillaceae</taxon>
        <taxon>Lapidilactobacillus</taxon>
    </lineage>
</organism>
<feature type="transmembrane region" description="Helical" evidence="10">
    <location>
        <begin position="305"/>
        <end position="326"/>
    </location>
</feature>
<evidence type="ECO:0000256" key="9">
    <source>
        <dbReference type="PIRNR" id="PIRNR006351"/>
    </source>
</evidence>
<evidence type="ECO:0000313" key="13">
    <source>
        <dbReference type="Proteomes" id="UP001597191"/>
    </source>
</evidence>
<evidence type="ECO:0000256" key="3">
    <source>
        <dbReference type="ARBA" id="ARBA00022475"/>
    </source>
</evidence>
<evidence type="ECO:0000256" key="8">
    <source>
        <dbReference type="ARBA" id="ARBA00023136"/>
    </source>
</evidence>
<dbReference type="PANTHER" id="PTHR33989">
    <property type="match status" value="1"/>
</dbReference>
<dbReference type="NCBIfam" id="TIGR00410">
    <property type="entry name" value="lacE"/>
    <property type="match status" value="1"/>
</dbReference>
<feature type="transmembrane region" description="Helical" evidence="10">
    <location>
        <begin position="71"/>
        <end position="96"/>
    </location>
</feature>
<reference evidence="13" key="1">
    <citation type="journal article" date="2019" name="Int. J. Syst. Evol. Microbiol.">
        <title>The Global Catalogue of Microorganisms (GCM) 10K type strain sequencing project: providing services to taxonomists for standard genome sequencing and annotation.</title>
        <authorList>
            <consortium name="The Broad Institute Genomics Platform"/>
            <consortium name="The Broad Institute Genome Sequencing Center for Infectious Disease"/>
            <person name="Wu L."/>
            <person name="Ma J."/>
        </authorList>
    </citation>
    <scope>NUCLEOTIDE SEQUENCE [LARGE SCALE GENOMIC DNA]</scope>
    <source>
        <strain evidence="13">CCM 8937</strain>
    </source>
</reference>
<keyword evidence="13" id="KW-1185">Reference proteome</keyword>
<comment type="function">
    <text evidence="9">The phosphoenolpyruvate-dependent sugar phosphotransferase system (PTS), a major carbohydrate active -transport system, catalyzes the phosphorylation of incoming sugar substrates concomitant with their translocation across the cell membrane.</text>
</comment>
<dbReference type="RefSeq" id="WP_125648420.1">
    <property type="nucleotide sequence ID" value="NZ_JBHTOH010000006.1"/>
</dbReference>
<feature type="domain" description="PTS EIIC type-3" evidence="11">
    <location>
        <begin position="8"/>
        <end position="431"/>
    </location>
</feature>
<comment type="caution">
    <text evidence="12">The sequence shown here is derived from an EMBL/GenBank/DDBJ whole genome shotgun (WGS) entry which is preliminary data.</text>
</comment>
<dbReference type="InterPro" id="IPR004501">
    <property type="entry name" value="PTS_EIIC_3"/>
</dbReference>
<dbReference type="EMBL" id="JBHTOH010000006">
    <property type="protein sequence ID" value="MFD1410084.1"/>
    <property type="molecule type" value="Genomic_DNA"/>
</dbReference>
<keyword evidence="7 10" id="KW-1133">Transmembrane helix</keyword>
<dbReference type="PIRSF" id="PIRSF006351">
    <property type="entry name" value="PTS_EIIC-Cellobiose"/>
    <property type="match status" value="1"/>
</dbReference>
<evidence type="ECO:0000256" key="5">
    <source>
        <dbReference type="ARBA" id="ARBA00022683"/>
    </source>
</evidence>
<evidence type="ECO:0000256" key="2">
    <source>
        <dbReference type="ARBA" id="ARBA00022448"/>
    </source>
</evidence>
<sequence length="448" mass="48490">MTTFFHFLEQRLLPPLNKLANTKVIRGIMNASLAAVPFTIVASIFLILNNLPQILPAGTSFFQQTILRFSGYYSLGNTMALGSIAIYYSLAVGYYYIEEYRQAGEADLNAFTGAILSLFAFLMSVPTITWRNGIAVGLTTTIKANTGSVNGVALTNGWLTRFGGIGIFIAIILGILAVQLYRLCVNQHWTIKMPAGVPIGVSRSFASLIPAILIAFVMIILMIGLGFLGTDLHALLLIPFGFVQNLTGSWLGMVVILLLIHLLWIVGVHGTAIIKNSFVNPILLVLLTENINGAHHIFAGDFINMWVFIGGAGGTLGLVLLMLFVAKSQQLKVLGRTAIIPGIFNINEPVIFGAPIVYNPYLMIPFLINPIVLASTAYLAIKMGWVPVVNSAMAWVLPVGVGAWIGTSGHLSAAVLALVNLGISMLIYYPFFKLYDRQLVAEEVASTN</sequence>
<feature type="transmembrane region" description="Helical" evidence="10">
    <location>
        <begin position="388"/>
        <end position="405"/>
    </location>
</feature>
<evidence type="ECO:0000256" key="1">
    <source>
        <dbReference type="ARBA" id="ARBA00004651"/>
    </source>
</evidence>
<dbReference type="InterPro" id="IPR004796">
    <property type="entry name" value="PTS_IIC_cello"/>
</dbReference>